<evidence type="ECO:0000313" key="1">
    <source>
        <dbReference type="EMBL" id="QHS79128.1"/>
    </source>
</evidence>
<dbReference type="SUPFAM" id="SSF53448">
    <property type="entry name" value="Nucleotide-diphospho-sugar transferases"/>
    <property type="match status" value="1"/>
</dbReference>
<sequence length="329" mass="38352">MTVINGIEIDNVRCIRNEMKEAVYHNDPLEDHLHVVMVISNPCQYATRYILAREFIQRMELEPNVLLYIVELCFEGQSFWVTKPNNPRHLQLRTNTQPLWHKENMINVGIQTLLPKSWKAVAWIDADLEFESTTWASDTLKILNGCCDIVQLFSHCSDLDPQENPMRIFQGFGFQYSKHKKYSSQGLHLWHPGFAWAMTRKAYEKAGGLYEHSILGSGDHNMALSLIGNGSQSINENVSEGYRESVQSYQKRLLPMRLGYVPGVIRHYFHGSKQNRKYAERWQILVKHQYDPYKHITYDHGLVIPSKDCPPELLQDIYQYFCERNEDGV</sequence>
<proteinExistence type="predicted"/>
<evidence type="ECO:0008006" key="2">
    <source>
        <dbReference type="Google" id="ProtNLM"/>
    </source>
</evidence>
<accession>A0A6C0AH79</accession>
<dbReference type="AlphaFoldDB" id="A0A6C0AH79"/>
<reference evidence="1" key="1">
    <citation type="journal article" date="2020" name="Nature">
        <title>Giant virus diversity and host interactions through global metagenomics.</title>
        <authorList>
            <person name="Schulz F."/>
            <person name="Roux S."/>
            <person name="Paez-Espino D."/>
            <person name="Jungbluth S."/>
            <person name="Walsh D.A."/>
            <person name="Denef V.J."/>
            <person name="McMahon K.D."/>
            <person name="Konstantinidis K.T."/>
            <person name="Eloe-Fadrosh E.A."/>
            <person name="Kyrpides N.C."/>
            <person name="Woyke T."/>
        </authorList>
    </citation>
    <scope>NUCLEOTIDE SEQUENCE</scope>
    <source>
        <strain evidence="1">GVMAG-S-1035118-87</strain>
    </source>
</reference>
<name>A0A6C0AH79_9ZZZZ</name>
<dbReference type="InterPro" id="IPR029044">
    <property type="entry name" value="Nucleotide-diphossugar_trans"/>
</dbReference>
<organism evidence="1">
    <name type="scientific">viral metagenome</name>
    <dbReference type="NCBI Taxonomy" id="1070528"/>
    <lineage>
        <taxon>unclassified sequences</taxon>
        <taxon>metagenomes</taxon>
        <taxon>organismal metagenomes</taxon>
    </lineage>
</organism>
<dbReference type="EMBL" id="MN740626">
    <property type="protein sequence ID" value="QHS79128.1"/>
    <property type="molecule type" value="Genomic_DNA"/>
</dbReference>
<protein>
    <recommendedName>
        <fullName evidence="2">Glycosyltransferase</fullName>
    </recommendedName>
</protein>